<dbReference type="EMBL" id="BOQM01000026">
    <property type="protein sequence ID" value="GIM86589.1"/>
    <property type="molecule type" value="Genomic_DNA"/>
</dbReference>
<evidence type="ECO:0000313" key="5">
    <source>
        <dbReference type="Proteomes" id="UP000315983"/>
    </source>
</evidence>
<keyword evidence="1" id="KW-0560">Oxidoreductase</keyword>
<organism evidence="4 5">
    <name type="scientific">Salinispora arenicola</name>
    <dbReference type="NCBI Taxonomy" id="168697"/>
    <lineage>
        <taxon>Bacteria</taxon>
        <taxon>Bacillati</taxon>
        <taxon>Actinomycetota</taxon>
        <taxon>Actinomycetes</taxon>
        <taxon>Micromonosporales</taxon>
        <taxon>Micromonosporaceae</taxon>
        <taxon>Salinispora</taxon>
    </lineage>
</organism>
<dbReference type="InterPro" id="IPR002563">
    <property type="entry name" value="Flavin_Rdtase-like_dom"/>
</dbReference>
<evidence type="ECO:0000256" key="1">
    <source>
        <dbReference type="ARBA" id="ARBA00023002"/>
    </source>
</evidence>
<name>A0A542XQL4_SALAC</name>
<dbReference type="Pfam" id="PF01613">
    <property type="entry name" value="Flavin_Reduct"/>
    <property type="match status" value="1"/>
</dbReference>
<dbReference type="Proteomes" id="UP000315983">
    <property type="component" value="Unassembled WGS sequence"/>
</dbReference>
<dbReference type="RefSeq" id="WP_018801968.1">
    <property type="nucleotide sequence ID" value="NZ_BOQM01000026.1"/>
</dbReference>
<feature type="domain" description="Flavin reductase like" evidence="2">
    <location>
        <begin position="27"/>
        <end position="174"/>
    </location>
</feature>
<evidence type="ECO:0000313" key="4">
    <source>
        <dbReference type="EMBL" id="TQL38146.1"/>
    </source>
</evidence>
<evidence type="ECO:0000313" key="3">
    <source>
        <dbReference type="EMBL" id="GIM86589.1"/>
    </source>
</evidence>
<sequence>MTDQAQEHGAVAGGEVVDLGSPARAALRRLASGVTVLTVHHDGAAHGATVSAIVAVSRDPLVLGVALRVSSTFTALTEKAGAFCVNVLGRYQTDLATHFADPLRPTGDAQFHNLTWHPDPHTGAPLIDGCLSHLSCRVRELHPVGDHDLIFADVVEGRHHRGEPLLSYAGRLYPHVSVALPPS</sequence>
<dbReference type="AlphaFoldDB" id="A0A542XQL4"/>
<reference evidence="3 6" key="2">
    <citation type="submission" date="2021-03" db="EMBL/GenBank/DDBJ databases">
        <title>Whole genome shotgun sequence of Salinispora arenicola NBRC 105043.</title>
        <authorList>
            <person name="Komaki H."/>
            <person name="Tamura T."/>
        </authorList>
    </citation>
    <scope>NUCLEOTIDE SEQUENCE [LARGE SCALE GENOMIC DNA]</scope>
    <source>
        <strain evidence="3 6">NBRC 105043</strain>
    </source>
</reference>
<evidence type="ECO:0000313" key="6">
    <source>
        <dbReference type="Proteomes" id="UP000677457"/>
    </source>
</evidence>
<dbReference type="GO" id="GO:0042602">
    <property type="term" value="F:riboflavin reductase (NADPH) activity"/>
    <property type="evidence" value="ECO:0007669"/>
    <property type="project" value="TreeGrafter"/>
</dbReference>
<protein>
    <submittedName>
        <fullName evidence="3 4">Oxidoreductase</fullName>
    </submittedName>
</protein>
<dbReference type="InterPro" id="IPR012349">
    <property type="entry name" value="Split_barrel_FMN-bd"/>
</dbReference>
<dbReference type="InterPro" id="IPR050268">
    <property type="entry name" value="NADH-dep_flavin_reductase"/>
</dbReference>
<dbReference type="PANTHER" id="PTHR30466:SF1">
    <property type="entry name" value="FMN REDUCTASE (NADH) RUTF"/>
    <property type="match status" value="1"/>
</dbReference>
<dbReference type="SUPFAM" id="SSF50475">
    <property type="entry name" value="FMN-binding split barrel"/>
    <property type="match status" value="1"/>
</dbReference>
<accession>A0A542XQL4</accession>
<dbReference type="GO" id="GO:0010181">
    <property type="term" value="F:FMN binding"/>
    <property type="evidence" value="ECO:0007669"/>
    <property type="project" value="InterPro"/>
</dbReference>
<dbReference type="SMART" id="SM00903">
    <property type="entry name" value="Flavin_Reduct"/>
    <property type="match status" value="1"/>
</dbReference>
<comment type="caution">
    <text evidence="4">The sequence shown here is derived from an EMBL/GenBank/DDBJ whole genome shotgun (WGS) entry which is preliminary data.</text>
</comment>
<keyword evidence="6" id="KW-1185">Reference proteome</keyword>
<dbReference type="Gene3D" id="2.30.110.10">
    <property type="entry name" value="Electron Transport, Fmn-binding Protein, Chain A"/>
    <property type="match status" value="1"/>
</dbReference>
<reference evidence="4 5" key="1">
    <citation type="submission" date="2019-06" db="EMBL/GenBank/DDBJ databases">
        <title>Sequencing the genomes of 1000 actinobacteria strains.</title>
        <authorList>
            <person name="Klenk H.-P."/>
        </authorList>
    </citation>
    <scope>NUCLEOTIDE SEQUENCE [LARGE SCALE GENOMIC DNA]</scope>
    <source>
        <strain evidence="4 5">DSM 44819</strain>
    </source>
</reference>
<evidence type="ECO:0000259" key="2">
    <source>
        <dbReference type="SMART" id="SM00903"/>
    </source>
</evidence>
<dbReference type="PANTHER" id="PTHR30466">
    <property type="entry name" value="FLAVIN REDUCTASE"/>
    <property type="match status" value="1"/>
</dbReference>
<dbReference type="Proteomes" id="UP000677457">
    <property type="component" value="Unassembled WGS sequence"/>
</dbReference>
<gene>
    <name evidence="4" type="ORF">FB564_3330</name>
    <name evidence="3" type="ORF">Sar04_33250</name>
</gene>
<proteinExistence type="predicted"/>
<dbReference type="GeneID" id="93772537"/>
<dbReference type="EMBL" id="VFOL01000001">
    <property type="protein sequence ID" value="TQL38146.1"/>
    <property type="molecule type" value="Genomic_DNA"/>
</dbReference>